<evidence type="ECO:0000256" key="3">
    <source>
        <dbReference type="ARBA" id="ARBA00023274"/>
    </source>
</evidence>
<dbReference type="InParanoid" id="A0A6P8YAE6"/>
<gene>
    <name evidence="5" type="primary">LOC117639296</name>
</gene>
<accession>A0A6P8YAE6</accession>
<dbReference type="OrthoDB" id="431691at2759"/>
<keyword evidence="4" id="KW-1185">Reference proteome</keyword>
<proteinExistence type="inferred from homology"/>
<reference evidence="5" key="1">
    <citation type="submission" date="2025-08" db="UniProtKB">
        <authorList>
            <consortium name="RefSeq"/>
        </authorList>
    </citation>
    <scope>IDENTIFICATION</scope>
    <source>
        <tissue evidence="5">Total insect</tissue>
    </source>
</reference>
<dbReference type="GO" id="GO:1990904">
    <property type="term" value="C:ribonucleoprotein complex"/>
    <property type="evidence" value="ECO:0007669"/>
    <property type="project" value="UniProtKB-KW"/>
</dbReference>
<evidence type="ECO:0000256" key="1">
    <source>
        <dbReference type="ARBA" id="ARBA00010111"/>
    </source>
</evidence>
<keyword evidence="3" id="KW-0687">Ribonucleoprotein</keyword>
<name>A0A6P8YAE6_THRPL</name>
<keyword evidence="2" id="KW-0689">Ribosomal protein</keyword>
<dbReference type="GO" id="GO:0003735">
    <property type="term" value="F:structural constituent of ribosome"/>
    <property type="evidence" value="ECO:0007669"/>
    <property type="project" value="InterPro"/>
</dbReference>
<evidence type="ECO:0000313" key="4">
    <source>
        <dbReference type="Proteomes" id="UP000515158"/>
    </source>
</evidence>
<dbReference type="Pfam" id="PF00468">
    <property type="entry name" value="Ribosomal_L34"/>
    <property type="match status" value="1"/>
</dbReference>
<dbReference type="KEGG" id="tpal:117639296"/>
<protein>
    <submittedName>
        <fullName evidence="5">Uncharacterized protein LOC117639296</fullName>
    </submittedName>
</protein>
<comment type="similarity">
    <text evidence="1">Belongs to the bacterial ribosomal protein bL34 family.</text>
</comment>
<dbReference type="GeneID" id="117639296"/>
<dbReference type="GO" id="GO:0005840">
    <property type="term" value="C:ribosome"/>
    <property type="evidence" value="ECO:0007669"/>
    <property type="project" value="UniProtKB-KW"/>
</dbReference>
<dbReference type="InterPro" id="IPR000271">
    <property type="entry name" value="Ribosomal_bL34"/>
</dbReference>
<organism evidence="5">
    <name type="scientific">Thrips palmi</name>
    <name type="common">Melon thrips</name>
    <dbReference type="NCBI Taxonomy" id="161013"/>
    <lineage>
        <taxon>Eukaryota</taxon>
        <taxon>Metazoa</taxon>
        <taxon>Ecdysozoa</taxon>
        <taxon>Arthropoda</taxon>
        <taxon>Hexapoda</taxon>
        <taxon>Insecta</taxon>
        <taxon>Pterygota</taxon>
        <taxon>Neoptera</taxon>
        <taxon>Paraneoptera</taxon>
        <taxon>Thysanoptera</taxon>
        <taxon>Terebrantia</taxon>
        <taxon>Thripoidea</taxon>
        <taxon>Thripidae</taxon>
        <taxon>Thrips</taxon>
    </lineage>
</organism>
<evidence type="ECO:0000313" key="5">
    <source>
        <dbReference type="RefSeq" id="XP_034230722.1"/>
    </source>
</evidence>
<dbReference type="RefSeq" id="XP_034230722.1">
    <property type="nucleotide sequence ID" value="XM_034374831.1"/>
</dbReference>
<evidence type="ECO:0000256" key="2">
    <source>
        <dbReference type="ARBA" id="ARBA00022980"/>
    </source>
</evidence>
<dbReference type="Gene3D" id="1.10.287.3980">
    <property type="match status" value="1"/>
</dbReference>
<dbReference type="Proteomes" id="UP000515158">
    <property type="component" value="Unplaced"/>
</dbReference>
<dbReference type="AlphaFoldDB" id="A0A6P8YAE6"/>
<sequence length="131" mass="15015">MSLSLTSKCNMFRRLGDVTLHRTRQLHQLAAQLTSIPQNNMPAPAPGAPLLDCAPSATPALIGGGWSLLSVRHKVRNYFPKPREHKRLKFTWEERIKTEGGRSILMRRILKGKYFIAHPPSMLPHWPHREY</sequence>
<dbReference type="GO" id="GO:0006412">
    <property type="term" value="P:translation"/>
    <property type="evidence" value="ECO:0007669"/>
    <property type="project" value="InterPro"/>
</dbReference>